<dbReference type="HOGENOM" id="CLU_009583_2_5_10"/>
<dbReference type="InterPro" id="IPR001296">
    <property type="entry name" value="Glyco_trans_1"/>
</dbReference>
<evidence type="ECO:0000313" key="4">
    <source>
        <dbReference type="Proteomes" id="UP000008718"/>
    </source>
</evidence>
<dbReference type="eggNOG" id="COG0438">
    <property type="taxonomic scope" value="Bacteria"/>
</dbReference>
<feature type="domain" description="Glycosyltransferase subfamily 4-like N-terminal" evidence="2">
    <location>
        <begin position="18"/>
        <end position="195"/>
    </location>
</feature>
<dbReference type="KEGG" id="ppn:Palpr_1128"/>
<dbReference type="EMBL" id="CP002345">
    <property type="protein sequence ID" value="ADQ79276.1"/>
    <property type="molecule type" value="Genomic_DNA"/>
</dbReference>
<protein>
    <submittedName>
        <fullName evidence="3">Glycosyl transferase group 1</fullName>
    </submittedName>
</protein>
<dbReference type="PANTHER" id="PTHR12526:SF630">
    <property type="entry name" value="GLYCOSYLTRANSFERASE"/>
    <property type="match status" value="1"/>
</dbReference>
<keyword evidence="3" id="KW-0808">Transferase</keyword>
<name>E4T3I2_PALPW</name>
<dbReference type="OrthoDB" id="9806653at2"/>
<dbReference type="AlphaFoldDB" id="E4T3I2"/>
<evidence type="ECO:0000313" key="3">
    <source>
        <dbReference type="EMBL" id="ADQ79276.1"/>
    </source>
</evidence>
<feature type="domain" description="Glycosyl transferase family 1" evidence="1">
    <location>
        <begin position="196"/>
        <end position="363"/>
    </location>
</feature>
<dbReference type="CAZy" id="GT4">
    <property type="family name" value="Glycosyltransferase Family 4"/>
</dbReference>
<proteinExistence type="predicted"/>
<dbReference type="CDD" id="cd03801">
    <property type="entry name" value="GT4_PimA-like"/>
    <property type="match status" value="1"/>
</dbReference>
<reference evidence="3 4" key="2">
    <citation type="journal article" date="2011" name="Stand. Genomic Sci.">
        <title>Complete genome sequence of Paludibacter propionicigenes type strain (WB4).</title>
        <authorList>
            <person name="Gronow S."/>
            <person name="Munk C."/>
            <person name="Lapidus A."/>
            <person name="Nolan M."/>
            <person name="Lucas S."/>
            <person name="Hammon N."/>
            <person name="Deshpande S."/>
            <person name="Cheng J.F."/>
            <person name="Tapia R."/>
            <person name="Han C."/>
            <person name="Goodwin L."/>
            <person name="Pitluck S."/>
            <person name="Liolios K."/>
            <person name="Ivanova N."/>
            <person name="Mavromatis K."/>
            <person name="Mikhailova N."/>
            <person name="Pati A."/>
            <person name="Chen A."/>
            <person name="Palaniappan K."/>
            <person name="Land M."/>
            <person name="Hauser L."/>
            <person name="Chang Y.J."/>
            <person name="Jeffries C.D."/>
            <person name="Brambilla E."/>
            <person name="Rohde M."/>
            <person name="Goker M."/>
            <person name="Detter J.C."/>
            <person name="Woyke T."/>
            <person name="Bristow J."/>
            <person name="Eisen J.A."/>
            <person name="Markowitz V."/>
            <person name="Hugenholtz P."/>
            <person name="Kyrpides N.C."/>
            <person name="Klenk H.P."/>
        </authorList>
    </citation>
    <scope>NUCLEOTIDE SEQUENCE [LARGE SCALE GENOMIC DNA]</scope>
    <source>
        <strain evidence="4">DSM 17365 / JCM 13257 / WB4</strain>
    </source>
</reference>
<dbReference type="PANTHER" id="PTHR12526">
    <property type="entry name" value="GLYCOSYLTRANSFERASE"/>
    <property type="match status" value="1"/>
</dbReference>
<dbReference type="Pfam" id="PF13439">
    <property type="entry name" value="Glyco_transf_4"/>
    <property type="match status" value="1"/>
</dbReference>
<dbReference type="InterPro" id="IPR028098">
    <property type="entry name" value="Glyco_trans_4-like_N"/>
</dbReference>
<dbReference type="SUPFAM" id="SSF53756">
    <property type="entry name" value="UDP-Glycosyltransferase/glycogen phosphorylase"/>
    <property type="match status" value="1"/>
</dbReference>
<dbReference type="Proteomes" id="UP000008718">
    <property type="component" value="Chromosome"/>
</dbReference>
<dbReference type="Gene3D" id="3.40.50.2000">
    <property type="entry name" value="Glycogen Phosphorylase B"/>
    <property type="match status" value="2"/>
</dbReference>
<dbReference type="STRING" id="694427.Palpr_1128"/>
<dbReference type="RefSeq" id="WP_013444645.1">
    <property type="nucleotide sequence ID" value="NC_014734.1"/>
</dbReference>
<accession>E4T3I2</accession>
<organism evidence="3 4">
    <name type="scientific">Paludibacter propionicigenes (strain DSM 17365 / JCM 13257 / WB4)</name>
    <dbReference type="NCBI Taxonomy" id="694427"/>
    <lineage>
        <taxon>Bacteria</taxon>
        <taxon>Pseudomonadati</taxon>
        <taxon>Bacteroidota</taxon>
        <taxon>Bacteroidia</taxon>
        <taxon>Bacteroidales</taxon>
        <taxon>Paludibacteraceae</taxon>
        <taxon>Paludibacter</taxon>
    </lineage>
</organism>
<evidence type="ECO:0000259" key="1">
    <source>
        <dbReference type="Pfam" id="PF00534"/>
    </source>
</evidence>
<evidence type="ECO:0000259" key="2">
    <source>
        <dbReference type="Pfam" id="PF13439"/>
    </source>
</evidence>
<keyword evidence="4" id="KW-1185">Reference proteome</keyword>
<dbReference type="Pfam" id="PF00534">
    <property type="entry name" value="Glycos_transf_1"/>
    <property type="match status" value="1"/>
</dbReference>
<gene>
    <name evidence="3" type="ordered locus">Palpr_1128</name>
</gene>
<sequence>MKICQIGPFPLNASCIQGGVEASVYGLSMELAKTNQVFVIDIPRYEIKSDFIEKNDQITSYRFSAPSQRNFTTIFRLKKIVSIIRVQQPDLCHIHTTSLFSLICYISLKLLHFPCIVTVHGLAHIEKRNVWHKRHSLRNLLKYWGQSITEFLYLSICPILIADTEYVANTIKHYKNQRKIFKMPICKVIPQGVNSDFFQLKKSIERNHLLAVGAINRRKGHLNLIEAMKKVKLQIPDFFLSIVGVVSDGDYYKLIQSTILEYDLENNIKIYPNASFVEIQVLFKKSELFVLHSEEESQGIVFCEAMAAGIPIVATNVGGIPWIVENNVNGLLSDFGDINTFADNVIKLLKNGLIRSEIAKRNRLESFKYDWYFISNEIMNLYKTMI</sequence>
<dbReference type="GO" id="GO:0016757">
    <property type="term" value="F:glycosyltransferase activity"/>
    <property type="evidence" value="ECO:0007669"/>
    <property type="project" value="InterPro"/>
</dbReference>
<reference key="1">
    <citation type="submission" date="2010-11" db="EMBL/GenBank/DDBJ databases">
        <title>The complete genome of Paludibacter propionicigenes DSM 17365.</title>
        <authorList>
            <consortium name="US DOE Joint Genome Institute (JGI-PGF)"/>
            <person name="Lucas S."/>
            <person name="Copeland A."/>
            <person name="Lapidus A."/>
            <person name="Bruce D."/>
            <person name="Goodwin L."/>
            <person name="Pitluck S."/>
            <person name="Kyrpides N."/>
            <person name="Mavromatis K."/>
            <person name="Ivanova N."/>
            <person name="Munk A.C."/>
            <person name="Brettin T."/>
            <person name="Detter J.C."/>
            <person name="Han C."/>
            <person name="Tapia R."/>
            <person name="Land M."/>
            <person name="Hauser L."/>
            <person name="Markowitz V."/>
            <person name="Cheng J.-F."/>
            <person name="Hugenholtz P."/>
            <person name="Woyke T."/>
            <person name="Wu D."/>
            <person name="Gronow S."/>
            <person name="Wellnitz S."/>
            <person name="Brambilla E."/>
            <person name="Klenk H.-P."/>
            <person name="Eisen J.A."/>
        </authorList>
    </citation>
    <scope>NUCLEOTIDE SEQUENCE</scope>
    <source>
        <strain>WB4</strain>
    </source>
</reference>